<evidence type="ECO:0000256" key="3">
    <source>
        <dbReference type="ARBA" id="ARBA00022801"/>
    </source>
</evidence>
<name>A0A1H9S5B4_9ACTN</name>
<dbReference type="EMBL" id="FOGZ01000011">
    <property type="protein sequence ID" value="SER80160.1"/>
    <property type="molecule type" value="Genomic_DNA"/>
</dbReference>
<sequence>MKRSLATAIAGGVGVLSLAAGGVGFAAADTNVTLTVEGQSSEAHRMGGTVEDLLADRGIHLGEHDQVLPSTSTPLRDGQKITVRFGRRVTIDINGSVRTVWTTSTTLSQVLAELGLDADGTKLSVARTTAVTRDGLTLSATTPKNVTITVDGRTITATTTAPSLWALLAEQHITLGPADLTSVNLDSAPTDGMTLAISRVSSQQLTTTEPIDFQVTKTPSDTLPEGTTKVQTPGVKGEKVITWEVHTIDGIEKSRDKIGESVTAKPVDEVILVGTKEPSPAPSGTASAGTAATSAAPSSAGLDVANAAMWDRIAACESGGNWSISTGNGYYGGLQFSASTWLANGGGAYAPSANLATREQQITVANRLYASAGLSAWGCSAG</sequence>
<keyword evidence="7" id="KW-1185">Reference proteome</keyword>
<organism evidence="6 7">
    <name type="scientific">Propionibacterium cyclohexanicum</name>
    <dbReference type="NCBI Taxonomy" id="64702"/>
    <lineage>
        <taxon>Bacteria</taxon>
        <taxon>Bacillati</taxon>
        <taxon>Actinomycetota</taxon>
        <taxon>Actinomycetes</taxon>
        <taxon>Propionibacteriales</taxon>
        <taxon>Propionibacteriaceae</taxon>
        <taxon>Propionibacterium</taxon>
    </lineage>
</organism>
<keyword evidence="2 4" id="KW-0732">Signal</keyword>
<dbReference type="InterPro" id="IPR011098">
    <property type="entry name" value="G5_dom"/>
</dbReference>
<evidence type="ECO:0000313" key="6">
    <source>
        <dbReference type="EMBL" id="SER80160.1"/>
    </source>
</evidence>
<dbReference type="SUPFAM" id="SSF53955">
    <property type="entry name" value="Lysozyme-like"/>
    <property type="match status" value="1"/>
</dbReference>
<keyword evidence="3" id="KW-0378">Hydrolase</keyword>
<evidence type="ECO:0000256" key="4">
    <source>
        <dbReference type="SAM" id="SignalP"/>
    </source>
</evidence>
<comment type="similarity">
    <text evidence="1">Belongs to the transglycosylase family. Rpf subfamily.</text>
</comment>
<dbReference type="Proteomes" id="UP000198815">
    <property type="component" value="Unassembled WGS sequence"/>
</dbReference>
<dbReference type="InterPro" id="IPR023346">
    <property type="entry name" value="Lysozyme-like_dom_sf"/>
</dbReference>
<feature type="signal peptide" evidence="4">
    <location>
        <begin position="1"/>
        <end position="19"/>
    </location>
</feature>
<dbReference type="Gene3D" id="1.10.530.10">
    <property type="match status" value="1"/>
</dbReference>
<protein>
    <submittedName>
        <fullName evidence="6">Uncharacterized conserved protein YabE, contains G5 and tandem DUF348 domains</fullName>
    </submittedName>
</protein>
<dbReference type="PROSITE" id="PS51109">
    <property type="entry name" value="G5"/>
    <property type="match status" value="1"/>
</dbReference>
<accession>A0A1H9S5B4</accession>
<dbReference type="GO" id="GO:0016787">
    <property type="term" value="F:hydrolase activity"/>
    <property type="evidence" value="ECO:0007669"/>
    <property type="project" value="UniProtKB-KW"/>
</dbReference>
<dbReference type="SMART" id="SM01208">
    <property type="entry name" value="G5"/>
    <property type="match status" value="1"/>
</dbReference>
<evidence type="ECO:0000256" key="1">
    <source>
        <dbReference type="ARBA" id="ARBA00010830"/>
    </source>
</evidence>
<dbReference type="InterPro" id="IPR010618">
    <property type="entry name" value="RPF"/>
</dbReference>
<dbReference type="InterPro" id="IPR007137">
    <property type="entry name" value="DUF348"/>
</dbReference>
<dbReference type="Gene3D" id="2.20.230.10">
    <property type="entry name" value="Resuscitation-promoting factor rpfb"/>
    <property type="match status" value="1"/>
</dbReference>
<dbReference type="Pfam" id="PF06737">
    <property type="entry name" value="Transglycosylas"/>
    <property type="match status" value="1"/>
</dbReference>
<evidence type="ECO:0000256" key="2">
    <source>
        <dbReference type="ARBA" id="ARBA00022729"/>
    </source>
</evidence>
<dbReference type="STRING" id="64702.SAMN05443377_11160"/>
<dbReference type="RefSeq" id="WP_091969346.1">
    <property type="nucleotide sequence ID" value="NZ_FOGZ01000011.1"/>
</dbReference>
<evidence type="ECO:0000259" key="5">
    <source>
        <dbReference type="PROSITE" id="PS51109"/>
    </source>
</evidence>
<feature type="chain" id="PRO_5039287544" evidence="4">
    <location>
        <begin position="20"/>
        <end position="382"/>
    </location>
</feature>
<dbReference type="AlphaFoldDB" id="A0A1H9S5B4"/>
<dbReference type="Pfam" id="PF07501">
    <property type="entry name" value="G5"/>
    <property type="match status" value="1"/>
</dbReference>
<feature type="domain" description="G5" evidence="5">
    <location>
        <begin position="197"/>
        <end position="277"/>
    </location>
</feature>
<dbReference type="Pfam" id="PF03990">
    <property type="entry name" value="DUF348"/>
    <property type="match status" value="3"/>
</dbReference>
<proteinExistence type="inferred from homology"/>
<reference evidence="6 7" key="1">
    <citation type="submission" date="2016-10" db="EMBL/GenBank/DDBJ databases">
        <authorList>
            <person name="de Groot N.N."/>
        </authorList>
    </citation>
    <scope>NUCLEOTIDE SEQUENCE [LARGE SCALE GENOMIC DNA]</scope>
    <source>
        <strain evidence="6 7">DSM 16859</strain>
    </source>
</reference>
<gene>
    <name evidence="6" type="ORF">SAMN05443377_11160</name>
</gene>
<evidence type="ECO:0000313" key="7">
    <source>
        <dbReference type="Proteomes" id="UP000198815"/>
    </source>
</evidence>
<dbReference type="CDD" id="cd13925">
    <property type="entry name" value="RPF"/>
    <property type="match status" value="1"/>
</dbReference>